<evidence type="ECO:0000256" key="3">
    <source>
        <dbReference type="ARBA" id="ARBA00022722"/>
    </source>
</evidence>
<dbReference type="InterPro" id="IPR041373">
    <property type="entry name" value="RT_RNaseH"/>
</dbReference>
<evidence type="ECO:0000256" key="1">
    <source>
        <dbReference type="ARBA" id="ARBA00022679"/>
    </source>
</evidence>
<evidence type="ECO:0008006" key="12">
    <source>
        <dbReference type="Google" id="ProtNLM"/>
    </source>
</evidence>
<dbReference type="GO" id="GO:0003964">
    <property type="term" value="F:RNA-directed DNA polymerase activity"/>
    <property type="evidence" value="ECO:0007669"/>
    <property type="project" value="UniProtKB-KW"/>
</dbReference>
<accession>A0AAD8RQH7</accession>
<dbReference type="InterPro" id="IPR043502">
    <property type="entry name" value="DNA/RNA_pol_sf"/>
</dbReference>
<evidence type="ECO:0000256" key="4">
    <source>
        <dbReference type="ARBA" id="ARBA00022759"/>
    </source>
</evidence>
<feature type="compositionally biased region" description="Polar residues" evidence="7">
    <location>
        <begin position="13"/>
        <end position="27"/>
    </location>
</feature>
<feature type="domain" description="Retrotransposon gag" evidence="8">
    <location>
        <begin position="216"/>
        <end position="309"/>
    </location>
</feature>
<keyword evidence="6" id="KW-0695">RNA-directed DNA polymerase</keyword>
<keyword evidence="5" id="KW-0378">Hydrolase</keyword>
<dbReference type="PANTHER" id="PTHR33223">
    <property type="entry name" value="CCHC-TYPE DOMAIN-CONTAINING PROTEIN"/>
    <property type="match status" value="1"/>
</dbReference>
<evidence type="ECO:0000259" key="9">
    <source>
        <dbReference type="Pfam" id="PF17917"/>
    </source>
</evidence>
<keyword evidence="11" id="KW-1185">Reference proteome</keyword>
<organism evidence="10 11">
    <name type="scientific">Lolium multiflorum</name>
    <name type="common">Italian ryegrass</name>
    <name type="synonym">Lolium perenne subsp. multiflorum</name>
    <dbReference type="NCBI Taxonomy" id="4521"/>
    <lineage>
        <taxon>Eukaryota</taxon>
        <taxon>Viridiplantae</taxon>
        <taxon>Streptophyta</taxon>
        <taxon>Embryophyta</taxon>
        <taxon>Tracheophyta</taxon>
        <taxon>Spermatophyta</taxon>
        <taxon>Magnoliopsida</taxon>
        <taxon>Liliopsida</taxon>
        <taxon>Poales</taxon>
        <taxon>Poaceae</taxon>
        <taxon>BOP clade</taxon>
        <taxon>Pooideae</taxon>
        <taxon>Poodae</taxon>
        <taxon>Poeae</taxon>
        <taxon>Poeae Chloroplast Group 2 (Poeae type)</taxon>
        <taxon>Loliodinae</taxon>
        <taxon>Loliinae</taxon>
        <taxon>Lolium</taxon>
    </lineage>
</organism>
<feature type="compositionally biased region" description="Polar residues" evidence="7">
    <location>
        <begin position="46"/>
        <end position="57"/>
    </location>
</feature>
<keyword evidence="4" id="KW-0255">Endonuclease</keyword>
<name>A0AAD8RQH7_LOLMU</name>
<protein>
    <recommendedName>
        <fullName evidence="12">Retrotransposon gag domain-containing protein</fullName>
    </recommendedName>
</protein>
<evidence type="ECO:0000259" key="8">
    <source>
        <dbReference type="Pfam" id="PF03732"/>
    </source>
</evidence>
<dbReference type="AlphaFoldDB" id="A0AAD8RQH7"/>
<proteinExistence type="predicted"/>
<feature type="domain" description="Reverse transcriptase RNase H-like" evidence="9">
    <location>
        <begin position="520"/>
        <end position="596"/>
    </location>
</feature>
<dbReference type="InterPro" id="IPR005162">
    <property type="entry name" value="Retrotrans_gag_dom"/>
</dbReference>
<dbReference type="PANTHER" id="PTHR33223:SF11">
    <property type="entry name" value="ELEMENT PROTEIN, PUTATIVE-RELATED"/>
    <property type="match status" value="1"/>
</dbReference>
<feature type="compositionally biased region" description="Polar residues" evidence="7">
    <location>
        <begin position="85"/>
        <end position="97"/>
    </location>
</feature>
<evidence type="ECO:0000313" key="11">
    <source>
        <dbReference type="Proteomes" id="UP001231189"/>
    </source>
</evidence>
<dbReference type="SUPFAM" id="SSF56672">
    <property type="entry name" value="DNA/RNA polymerases"/>
    <property type="match status" value="1"/>
</dbReference>
<feature type="region of interest" description="Disordered" evidence="7">
    <location>
        <begin position="1"/>
        <end position="57"/>
    </location>
</feature>
<dbReference type="Pfam" id="PF03732">
    <property type="entry name" value="Retrotrans_gag"/>
    <property type="match status" value="1"/>
</dbReference>
<evidence type="ECO:0000313" key="10">
    <source>
        <dbReference type="EMBL" id="KAK1629765.1"/>
    </source>
</evidence>
<keyword evidence="3" id="KW-0540">Nuclease</keyword>
<gene>
    <name evidence="10" type="ORF">QYE76_004080</name>
</gene>
<evidence type="ECO:0000256" key="2">
    <source>
        <dbReference type="ARBA" id="ARBA00022695"/>
    </source>
</evidence>
<comment type="caution">
    <text evidence="10">The sequence shown here is derived from an EMBL/GenBank/DDBJ whole genome shotgun (WGS) entry which is preliminary data.</text>
</comment>
<keyword evidence="1" id="KW-0808">Transferase</keyword>
<sequence>MGKPRDTKIAILPSTTRKGTTLSTSAALDSPSVIDKLVSPPHASRAGTSAESENSHNIDNVSAVLDDSGSLGSFLDATIAKSRQIENTETPNATTPVKSPELDYSSDDLDEDYVELDDDFIEKCNATTDARKIKKLLAEHAVRYKPSPDPKFATSPINIRDKDYDFSLDLSHIAIVEKTPFCGTEKESAVEHLTELSTLSGVFSDDVKMRTYFVAKIFPFSLKDDAKTWYNNLPPGSIKSPTDLRDVFFRKYFPASAQHAALQRIYNFDQEDGEKLPEAWARFCSLIRAQPDHDLEKHDLLDIFYSGLTIESRAYLDSCAGCVFRKRTPDDAEELLAKIGRNHDDWSTPEPTPTPIVKKRGMIKLNDEDMREAKKSLKEKGIKPEDVKNLPPIEDICETIPPSSMIEYMKDIVTNKRKIPNEEISTMLANYSFNGKIPKKLGDPAIRVPRWGSCEKIRGTPRELSNLYTRICNGRSFSNDSDCLNRLEEDNNDPEGADGICYEEPDLSGGVEGVDYLGKEQAVQRPVYYLSEVLSQSKQNYPHYRKLTYGVYKAAKKLKNFFQEHPIKVVCTAPLAEIIGSKDANDRVTKWALELAAHSIMYEPRTAIKS</sequence>
<dbReference type="Pfam" id="PF17917">
    <property type="entry name" value="RT_RNaseH"/>
    <property type="match status" value="1"/>
</dbReference>
<evidence type="ECO:0000256" key="6">
    <source>
        <dbReference type="ARBA" id="ARBA00022918"/>
    </source>
</evidence>
<dbReference type="Proteomes" id="UP001231189">
    <property type="component" value="Unassembled WGS sequence"/>
</dbReference>
<dbReference type="EMBL" id="JAUUTY010000005">
    <property type="protein sequence ID" value="KAK1629765.1"/>
    <property type="molecule type" value="Genomic_DNA"/>
</dbReference>
<feature type="region of interest" description="Disordered" evidence="7">
    <location>
        <begin position="83"/>
        <end position="106"/>
    </location>
</feature>
<reference evidence="10" key="1">
    <citation type="submission" date="2023-07" db="EMBL/GenBank/DDBJ databases">
        <title>A chromosome-level genome assembly of Lolium multiflorum.</title>
        <authorList>
            <person name="Chen Y."/>
            <person name="Copetti D."/>
            <person name="Kolliker R."/>
            <person name="Studer B."/>
        </authorList>
    </citation>
    <scope>NUCLEOTIDE SEQUENCE</scope>
    <source>
        <strain evidence="10">02402/16</strain>
        <tissue evidence="10">Leaf</tissue>
    </source>
</reference>
<keyword evidence="2" id="KW-0548">Nucleotidyltransferase</keyword>
<dbReference type="GO" id="GO:0004519">
    <property type="term" value="F:endonuclease activity"/>
    <property type="evidence" value="ECO:0007669"/>
    <property type="project" value="UniProtKB-KW"/>
</dbReference>
<evidence type="ECO:0000256" key="7">
    <source>
        <dbReference type="SAM" id="MobiDB-lite"/>
    </source>
</evidence>
<dbReference type="GO" id="GO:0016787">
    <property type="term" value="F:hydrolase activity"/>
    <property type="evidence" value="ECO:0007669"/>
    <property type="project" value="UniProtKB-KW"/>
</dbReference>
<evidence type="ECO:0000256" key="5">
    <source>
        <dbReference type="ARBA" id="ARBA00022801"/>
    </source>
</evidence>